<gene>
    <name evidence="1" type="ORF">ABH943_003497</name>
</gene>
<protein>
    <recommendedName>
        <fullName evidence="3">Transposase</fullName>
    </recommendedName>
</protein>
<reference evidence="1 2" key="2">
    <citation type="submission" date="2024-11" db="EMBL/GenBank/DDBJ databases">
        <title>Using genomics to understand microbial adaptation to soil warming.</title>
        <authorList>
            <person name="Deangelis K.M. PhD."/>
        </authorList>
    </citation>
    <scope>NUCLEOTIDE SEQUENCE [LARGE SCALE GENOMIC DNA]</scope>
    <source>
        <strain evidence="1 2">GAS97</strain>
    </source>
</reference>
<organism evidence="1 2">
    <name type="scientific">Caballeronia udeis</name>
    <dbReference type="NCBI Taxonomy" id="1232866"/>
    <lineage>
        <taxon>Bacteria</taxon>
        <taxon>Pseudomonadati</taxon>
        <taxon>Pseudomonadota</taxon>
        <taxon>Betaproteobacteria</taxon>
        <taxon>Burkholderiales</taxon>
        <taxon>Burkholderiaceae</taxon>
        <taxon>Caballeronia</taxon>
    </lineage>
</organism>
<dbReference type="EMBL" id="JBIYDN010000010">
    <property type="protein sequence ID" value="MFK4443475.1"/>
    <property type="molecule type" value="Genomic_DNA"/>
</dbReference>
<comment type="caution">
    <text evidence="1">The sequence shown here is derived from an EMBL/GenBank/DDBJ whole genome shotgun (WGS) entry which is preliminary data.</text>
</comment>
<proteinExistence type="predicted"/>
<keyword evidence="2" id="KW-1185">Reference proteome</keyword>
<sequence>MKFIPVGYSKHRYQPARSQPIFGRVAKHRDAGLARTARAVSYIDSLWGNLKELKNGRTFGRACIRTSIRASVLSPQSWPRTELC</sequence>
<evidence type="ECO:0008006" key="3">
    <source>
        <dbReference type="Google" id="ProtNLM"/>
    </source>
</evidence>
<reference evidence="1 2" key="1">
    <citation type="submission" date="2024-10" db="EMBL/GenBank/DDBJ databases">
        <authorList>
            <person name="Deangelis K."/>
            <person name="Huntemann M."/>
            <person name="Clum A."/>
            <person name="Wang J."/>
            <person name="Palaniappan K."/>
            <person name="Ritter S."/>
            <person name="Chen I.-M."/>
            <person name="Stamatis D."/>
            <person name="Reddy T."/>
            <person name="O'Malley R."/>
            <person name="Daum C."/>
            <person name="Ng V."/>
            <person name="Ivanova N."/>
            <person name="Kyrpides N."/>
            <person name="Woyke T."/>
        </authorList>
    </citation>
    <scope>NUCLEOTIDE SEQUENCE [LARGE SCALE GENOMIC DNA]</scope>
    <source>
        <strain evidence="1 2">GAS97</strain>
    </source>
</reference>
<accession>A0ABW8MIH3</accession>
<evidence type="ECO:0000313" key="2">
    <source>
        <dbReference type="Proteomes" id="UP001620514"/>
    </source>
</evidence>
<evidence type="ECO:0000313" key="1">
    <source>
        <dbReference type="EMBL" id="MFK4443475.1"/>
    </source>
</evidence>
<name>A0ABW8MIH3_9BURK</name>
<dbReference type="Proteomes" id="UP001620514">
    <property type="component" value="Unassembled WGS sequence"/>
</dbReference>